<sequence>MPIGASDVNQARVLVGAVTLRSLERKGLIPTNNHVSLASVSTTDLTSVRSESHSLTRMTERIHVFIASRPGSLPGSLLDSNLSLGPALQRPMVLSNF</sequence>
<name>A0A0C3GGH0_PILCF</name>
<accession>A0A0C3GGH0</accession>
<evidence type="ECO:0000313" key="2">
    <source>
        <dbReference type="Proteomes" id="UP000054166"/>
    </source>
</evidence>
<proteinExistence type="predicted"/>
<dbReference type="AlphaFoldDB" id="A0A0C3GGH0"/>
<organism evidence="1 2">
    <name type="scientific">Piloderma croceum (strain F 1598)</name>
    <dbReference type="NCBI Taxonomy" id="765440"/>
    <lineage>
        <taxon>Eukaryota</taxon>
        <taxon>Fungi</taxon>
        <taxon>Dikarya</taxon>
        <taxon>Basidiomycota</taxon>
        <taxon>Agaricomycotina</taxon>
        <taxon>Agaricomycetes</taxon>
        <taxon>Agaricomycetidae</taxon>
        <taxon>Atheliales</taxon>
        <taxon>Atheliaceae</taxon>
        <taxon>Piloderma</taxon>
    </lineage>
</organism>
<keyword evidence="2" id="KW-1185">Reference proteome</keyword>
<dbReference type="InParanoid" id="A0A0C3GGH0"/>
<reference evidence="2" key="2">
    <citation type="submission" date="2015-01" db="EMBL/GenBank/DDBJ databases">
        <title>Evolutionary Origins and Diversification of the Mycorrhizal Mutualists.</title>
        <authorList>
            <consortium name="DOE Joint Genome Institute"/>
            <consortium name="Mycorrhizal Genomics Consortium"/>
            <person name="Kohler A."/>
            <person name="Kuo A."/>
            <person name="Nagy L.G."/>
            <person name="Floudas D."/>
            <person name="Copeland A."/>
            <person name="Barry K.W."/>
            <person name="Cichocki N."/>
            <person name="Veneault-Fourrey C."/>
            <person name="LaButti K."/>
            <person name="Lindquist E.A."/>
            <person name="Lipzen A."/>
            <person name="Lundell T."/>
            <person name="Morin E."/>
            <person name="Murat C."/>
            <person name="Riley R."/>
            <person name="Ohm R."/>
            <person name="Sun H."/>
            <person name="Tunlid A."/>
            <person name="Henrissat B."/>
            <person name="Grigoriev I.V."/>
            <person name="Hibbett D.S."/>
            <person name="Martin F."/>
        </authorList>
    </citation>
    <scope>NUCLEOTIDE SEQUENCE [LARGE SCALE GENOMIC DNA]</scope>
    <source>
        <strain evidence="2">F 1598</strain>
    </source>
</reference>
<reference evidence="1 2" key="1">
    <citation type="submission" date="2014-04" db="EMBL/GenBank/DDBJ databases">
        <authorList>
            <consortium name="DOE Joint Genome Institute"/>
            <person name="Kuo A."/>
            <person name="Tarkka M."/>
            <person name="Buscot F."/>
            <person name="Kohler A."/>
            <person name="Nagy L.G."/>
            <person name="Floudas D."/>
            <person name="Copeland A."/>
            <person name="Barry K.W."/>
            <person name="Cichocki N."/>
            <person name="Veneault-Fourrey C."/>
            <person name="LaButti K."/>
            <person name="Lindquist E.A."/>
            <person name="Lipzen A."/>
            <person name="Lundell T."/>
            <person name="Morin E."/>
            <person name="Murat C."/>
            <person name="Sun H."/>
            <person name="Tunlid A."/>
            <person name="Henrissat B."/>
            <person name="Grigoriev I.V."/>
            <person name="Hibbett D.S."/>
            <person name="Martin F."/>
            <person name="Nordberg H.P."/>
            <person name="Cantor M.N."/>
            <person name="Hua S.X."/>
        </authorList>
    </citation>
    <scope>NUCLEOTIDE SEQUENCE [LARGE SCALE GENOMIC DNA]</scope>
    <source>
        <strain evidence="1 2">F 1598</strain>
    </source>
</reference>
<dbReference type="HOGENOM" id="CLU_2347456_0_0_1"/>
<dbReference type="Proteomes" id="UP000054166">
    <property type="component" value="Unassembled WGS sequence"/>
</dbReference>
<dbReference type="EMBL" id="KN832974">
    <property type="protein sequence ID" value="KIM89731.1"/>
    <property type="molecule type" value="Genomic_DNA"/>
</dbReference>
<protein>
    <submittedName>
        <fullName evidence="1">Uncharacterized protein</fullName>
    </submittedName>
</protein>
<evidence type="ECO:0000313" key="1">
    <source>
        <dbReference type="EMBL" id="KIM89731.1"/>
    </source>
</evidence>
<gene>
    <name evidence="1" type="ORF">PILCRDRAFT_194584</name>
</gene>